<proteinExistence type="predicted"/>
<evidence type="ECO:0000313" key="2">
    <source>
        <dbReference type="Proteomes" id="UP000091857"/>
    </source>
</evidence>
<evidence type="ECO:0000313" key="1">
    <source>
        <dbReference type="EMBL" id="KAG8654339.1"/>
    </source>
</evidence>
<protein>
    <submittedName>
        <fullName evidence="1">Uncharacterized protein</fullName>
    </submittedName>
</protein>
<name>A0ACB7HQT9_MANES</name>
<keyword evidence="2" id="KW-1185">Reference proteome</keyword>
<sequence>MEFTANLQGFKPSFPFLDTDPNLEPINQFTVVNQTIQQTSNLNSIHNFNMLLSGDTFFNHQATSAEFPGNLADNFPGIFHQNNQNNIMPEVSRGHSFSTAGNESEVLESKKRKAMDVSETSSLKSSPQVSESGKAKNSSRRGKKAKSKEEEEKPKEVVHVRARRGQATDSHSLAERVRRGKINDKLRCLQDIVPGCYKTMGMAVMLDEIINYVQSLQNQVEFLSMKLTAASTFYDFNAETNEIETMQRAKAEEAKEIERVMIEGYGGLINHFHQTWSL</sequence>
<gene>
    <name evidence="1" type="ORF">MANES_05G113988v8</name>
</gene>
<reference evidence="2" key="1">
    <citation type="journal article" date="2016" name="Nat. Biotechnol.">
        <title>Sequencing wild and cultivated cassava and related species reveals extensive interspecific hybridization and genetic diversity.</title>
        <authorList>
            <person name="Bredeson J.V."/>
            <person name="Lyons J.B."/>
            <person name="Prochnik S.E."/>
            <person name="Wu G.A."/>
            <person name="Ha C.M."/>
            <person name="Edsinger-Gonzales E."/>
            <person name="Grimwood J."/>
            <person name="Schmutz J."/>
            <person name="Rabbi I.Y."/>
            <person name="Egesi C."/>
            <person name="Nauluvula P."/>
            <person name="Lebot V."/>
            <person name="Ndunguru J."/>
            <person name="Mkamilo G."/>
            <person name="Bart R.S."/>
            <person name="Setter T.L."/>
            <person name="Gleadow R.M."/>
            <person name="Kulakow P."/>
            <person name="Ferguson M.E."/>
            <person name="Rounsley S."/>
            <person name="Rokhsar D.S."/>
        </authorList>
    </citation>
    <scope>NUCLEOTIDE SEQUENCE [LARGE SCALE GENOMIC DNA]</scope>
    <source>
        <strain evidence="2">cv. AM560-2</strain>
    </source>
</reference>
<dbReference type="EMBL" id="CM004391">
    <property type="protein sequence ID" value="KAG8654339.1"/>
    <property type="molecule type" value="Genomic_DNA"/>
</dbReference>
<comment type="caution">
    <text evidence="1">The sequence shown here is derived from an EMBL/GenBank/DDBJ whole genome shotgun (WGS) entry which is preliminary data.</text>
</comment>
<organism evidence="1 2">
    <name type="scientific">Manihot esculenta</name>
    <name type="common">Cassava</name>
    <name type="synonym">Jatropha manihot</name>
    <dbReference type="NCBI Taxonomy" id="3983"/>
    <lineage>
        <taxon>Eukaryota</taxon>
        <taxon>Viridiplantae</taxon>
        <taxon>Streptophyta</taxon>
        <taxon>Embryophyta</taxon>
        <taxon>Tracheophyta</taxon>
        <taxon>Spermatophyta</taxon>
        <taxon>Magnoliopsida</taxon>
        <taxon>eudicotyledons</taxon>
        <taxon>Gunneridae</taxon>
        <taxon>Pentapetalae</taxon>
        <taxon>rosids</taxon>
        <taxon>fabids</taxon>
        <taxon>Malpighiales</taxon>
        <taxon>Euphorbiaceae</taxon>
        <taxon>Crotonoideae</taxon>
        <taxon>Manihoteae</taxon>
        <taxon>Manihot</taxon>
    </lineage>
</organism>
<dbReference type="Proteomes" id="UP000091857">
    <property type="component" value="Chromosome 5"/>
</dbReference>
<accession>A0ACB7HQT9</accession>